<reference evidence="1 2" key="1">
    <citation type="submission" date="2022-12" db="EMBL/GenBank/DDBJ databases">
        <title>Chromosome-scale assembly of the Ensete ventricosum genome.</title>
        <authorList>
            <person name="Dussert Y."/>
            <person name="Stocks J."/>
            <person name="Wendawek A."/>
            <person name="Woldeyes F."/>
            <person name="Nichols R.A."/>
            <person name="Borrell J.S."/>
        </authorList>
    </citation>
    <scope>NUCLEOTIDE SEQUENCE [LARGE SCALE GENOMIC DNA]</scope>
    <source>
        <strain evidence="2">cv. Maze</strain>
        <tissue evidence="1">Seeds</tissue>
    </source>
</reference>
<evidence type="ECO:0000313" key="1">
    <source>
        <dbReference type="EMBL" id="KAJ8505080.1"/>
    </source>
</evidence>
<organism evidence="1 2">
    <name type="scientific">Ensete ventricosum</name>
    <name type="common">Abyssinian banana</name>
    <name type="synonym">Musa ensete</name>
    <dbReference type="NCBI Taxonomy" id="4639"/>
    <lineage>
        <taxon>Eukaryota</taxon>
        <taxon>Viridiplantae</taxon>
        <taxon>Streptophyta</taxon>
        <taxon>Embryophyta</taxon>
        <taxon>Tracheophyta</taxon>
        <taxon>Spermatophyta</taxon>
        <taxon>Magnoliopsida</taxon>
        <taxon>Liliopsida</taxon>
        <taxon>Zingiberales</taxon>
        <taxon>Musaceae</taxon>
        <taxon>Ensete</taxon>
    </lineage>
</organism>
<protein>
    <submittedName>
        <fullName evidence="1">Uncharacterized protein</fullName>
    </submittedName>
</protein>
<accession>A0AAV8RSI3</accession>
<dbReference type="Proteomes" id="UP001222027">
    <property type="component" value="Unassembled WGS sequence"/>
</dbReference>
<name>A0AAV8RSI3_ENSVE</name>
<comment type="caution">
    <text evidence="1">The sequence shown here is derived from an EMBL/GenBank/DDBJ whole genome shotgun (WGS) entry which is preliminary data.</text>
</comment>
<gene>
    <name evidence="1" type="ORF">OPV22_005966</name>
</gene>
<dbReference type="AlphaFoldDB" id="A0AAV8RSI3"/>
<keyword evidence="2" id="KW-1185">Reference proteome</keyword>
<evidence type="ECO:0000313" key="2">
    <source>
        <dbReference type="Proteomes" id="UP001222027"/>
    </source>
</evidence>
<dbReference type="EMBL" id="JAQQAF010000002">
    <property type="protein sequence ID" value="KAJ8505080.1"/>
    <property type="molecule type" value="Genomic_DNA"/>
</dbReference>
<sequence length="150" mass="17237">MTIPPLLKTISPPSDQHRSDQIAMRRIKIVPGKEESDCLNWYPKALGRQLTFEEKDVEELVQDVGSQEKESSVAHPESLTSHCPLCDEDTSISNSLCAFPSTYVDKPSWDLDRTNIWVGYLHWLWREKTMRFSQPFFRCNGTSANLVFGF</sequence>
<proteinExistence type="predicted"/>